<dbReference type="CDD" id="cd01647">
    <property type="entry name" value="RT_LTR"/>
    <property type="match status" value="1"/>
</dbReference>
<organism evidence="4 5">
    <name type="scientific">Aduncisulcus paluster</name>
    <dbReference type="NCBI Taxonomy" id="2918883"/>
    <lineage>
        <taxon>Eukaryota</taxon>
        <taxon>Metamonada</taxon>
        <taxon>Carpediemonas-like organisms</taxon>
        <taxon>Aduncisulcus</taxon>
    </lineage>
</organism>
<feature type="domain" description="Reverse transcriptase" evidence="3">
    <location>
        <begin position="585"/>
        <end position="764"/>
    </location>
</feature>
<dbReference type="PANTHER" id="PTHR37984:SF5">
    <property type="entry name" value="PROTEIN NYNRIN-LIKE"/>
    <property type="match status" value="1"/>
</dbReference>
<dbReference type="Gene3D" id="3.10.10.10">
    <property type="entry name" value="HIV Type 1 Reverse Transcriptase, subunit A, domain 1"/>
    <property type="match status" value="1"/>
</dbReference>
<dbReference type="Gene3D" id="3.30.70.270">
    <property type="match status" value="2"/>
</dbReference>
<evidence type="ECO:0000256" key="1">
    <source>
        <dbReference type="ARBA" id="ARBA00023268"/>
    </source>
</evidence>
<dbReference type="Pfam" id="PF17919">
    <property type="entry name" value="RT_RNaseH_2"/>
    <property type="match status" value="1"/>
</dbReference>
<dbReference type="InterPro" id="IPR043502">
    <property type="entry name" value="DNA/RNA_pol_sf"/>
</dbReference>
<accession>A0ABQ5JZZ7</accession>
<dbReference type="Proteomes" id="UP001057375">
    <property type="component" value="Unassembled WGS sequence"/>
</dbReference>
<feature type="compositionally biased region" description="Polar residues" evidence="2">
    <location>
        <begin position="333"/>
        <end position="349"/>
    </location>
</feature>
<keyword evidence="5" id="KW-1185">Reference proteome</keyword>
<feature type="region of interest" description="Disordered" evidence="2">
    <location>
        <begin position="37"/>
        <end position="92"/>
    </location>
</feature>
<dbReference type="InterPro" id="IPR043128">
    <property type="entry name" value="Rev_trsase/Diguanyl_cyclase"/>
</dbReference>
<gene>
    <name evidence="4" type="ORF">ADUPG1_012597</name>
</gene>
<feature type="compositionally biased region" description="Basic and acidic residues" evidence="2">
    <location>
        <begin position="316"/>
        <end position="331"/>
    </location>
</feature>
<comment type="caution">
    <text evidence="4">The sequence shown here is derived from an EMBL/GenBank/DDBJ whole genome shotgun (WGS) entry which is preliminary data.</text>
</comment>
<dbReference type="InterPro" id="IPR041577">
    <property type="entry name" value="RT_RNaseH_2"/>
</dbReference>
<feature type="region of interest" description="Disordered" evidence="2">
    <location>
        <begin position="316"/>
        <end position="385"/>
    </location>
</feature>
<dbReference type="EMBL" id="BQXS01012495">
    <property type="protein sequence ID" value="GKT23976.1"/>
    <property type="molecule type" value="Genomic_DNA"/>
</dbReference>
<proteinExistence type="predicted"/>
<evidence type="ECO:0000313" key="4">
    <source>
        <dbReference type="EMBL" id="GKT23976.1"/>
    </source>
</evidence>
<sequence>MQPQTIPTDQYGTPITIIGRKKRTRYTSLLSRGTDVSSLNPLDQFLKPKPRESLPHTQNPFISSYAKEKLDKPDKELVDPEKSVSPKSRDCEISAERALPPWTFSPSQKAYIPPQPVWPATREAISMSKTVYNPYLGTFQPTHTMSTADHRIKPPILRDYNPRAFSAFVNEYQIYTLQGGQAPIEGCVVPDVWRLSFAYRAPEQQTLTGFALLQAQLNKQDGKSAYLRISKIRLHSPVNFRAWDNLTSSVTSIIASAGDSITPYIPAICREIARKATHAYRPLGMELMAMEASGTWDINAYLYAGRAFLEEKHKFESRLTSRQSSESKKAEGTLSSGTEKPKGTNNSKTCRIHGAGHSDEECRTQHPELRRNTRKSGQHKHLKHDKIHHEAHFAVTIRTDAVEGIPAIALADTGSCFNLIHPDLAAEIEKKSPTRRRPSLYCTILATLGQPLVLNLEFIISDVVGDDQIIIGRDTLLGHDLVHFNIARDPLKETGDLKKYEDTLEVAPEMNAEEMISDDCDFKPEVQGLLEQFKSIFDPKLPAGGAKLRPFHITLIDEEQYTASKARYLSPPLKEVVSNRIKELLEAGIIRPSESNFASPIVIVKKRGGGYRMCVDYTLLNSNTRPLPYPIPFVEDILTSLSKNKWFATLDLRSGFHQIKMADESIHKTAFVTHEGLFEFLRIPFGCRNSPTFFQMEMARAFNDLKGKSCFIFIDDIVVFGKDKETFLTNLKAVLQRIESLNLKCKASKCLFAANKLEYLGREISEHGIRVARSRLTDILELKPPTNIRGIRQVCGLFNHYKKYINNYAEIIEPIQAMLRTKNFIWTPLCGKSFRTLKEALTKRPILAHIDYSFPIFLQTDASDVGVGGILYQEIDGEQKAICFISKTLTSTERRWTTNEKEMYAIKYCVEDQPTSCSTQVPIQEILEKQQEQIDSMNAALLKLTSMMKSIVEKDTQITESQAKRHEIISYMDREDSTETTPQQAIPPLPKNHPPQLQKPLERKELEPSMFEPDIHLPTSFSMCSIFRPRSYQPKWLLRPQAELSFLRRTKCQKSNSYEKKYSYSGKERLEGTKERKERTGPIPAGTLLLERLDEMRRVSAPSVTKMLSKSELKAFLTSVGVILSTSSSASFSLIILSISFSPLCFLHDRALCIP</sequence>
<dbReference type="InterPro" id="IPR000477">
    <property type="entry name" value="RT_dom"/>
</dbReference>
<feature type="compositionally biased region" description="Basic residues" evidence="2">
    <location>
        <begin position="372"/>
        <end position="385"/>
    </location>
</feature>
<feature type="compositionally biased region" description="Basic and acidic residues" evidence="2">
    <location>
        <begin position="66"/>
        <end position="92"/>
    </location>
</feature>
<evidence type="ECO:0000259" key="3">
    <source>
        <dbReference type="PROSITE" id="PS50878"/>
    </source>
</evidence>
<evidence type="ECO:0000313" key="5">
    <source>
        <dbReference type="Proteomes" id="UP001057375"/>
    </source>
</evidence>
<keyword evidence="1" id="KW-0511">Multifunctional enzyme</keyword>
<dbReference type="InterPro" id="IPR050951">
    <property type="entry name" value="Retrovirus_Pol_polyprotein"/>
</dbReference>
<protein>
    <recommendedName>
        <fullName evidence="3">Reverse transcriptase domain-containing protein</fullName>
    </recommendedName>
</protein>
<dbReference type="PROSITE" id="PS50878">
    <property type="entry name" value="RT_POL"/>
    <property type="match status" value="1"/>
</dbReference>
<evidence type="ECO:0000256" key="2">
    <source>
        <dbReference type="SAM" id="MobiDB-lite"/>
    </source>
</evidence>
<dbReference type="Gene3D" id="3.10.20.370">
    <property type="match status" value="1"/>
</dbReference>
<dbReference type="SUPFAM" id="SSF56672">
    <property type="entry name" value="DNA/RNA polymerases"/>
    <property type="match status" value="1"/>
</dbReference>
<dbReference type="Pfam" id="PF00078">
    <property type="entry name" value="RVT_1"/>
    <property type="match status" value="1"/>
</dbReference>
<reference evidence="4" key="1">
    <citation type="submission" date="2022-03" db="EMBL/GenBank/DDBJ databases">
        <title>Draft genome sequence of Aduncisulcus paluster, a free-living microaerophilic Fornicata.</title>
        <authorList>
            <person name="Yuyama I."/>
            <person name="Kume K."/>
            <person name="Tamura T."/>
            <person name="Inagaki Y."/>
            <person name="Hashimoto T."/>
        </authorList>
    </citation>
    <scope>NUCLEOTIDE SEQUENCE</scope>
    <source>
        <strain evidence="4">NY0171</strain>
    </source>
</reference>
<dbReference type="PANTHER" id="PTHR37984">
    <property type="entry name" value="PROTEIN CBG26694"/>
    <property type="match status" value="1"/>
</dbReference>
<feature type="compositionally biased region" description="Basic and acidic residues" evidence="2">
    <location>
        <begin position="356"/>
        <end position="371"/>
    </location>
</feature>
<feature type="region of interest" description="Disordered" evidence="2">
    <location>
        <begin position="971"/>
        <end position="997"/>
    </location>
</feature>
<name>A0ABQ5JZZ7_9EUKA</name>